<dbReference type="InterPro" id="IPR031832">
    <property type="entry name" value="DUF4747"/>
</dbReference>
<gene>
    <name evidence="1" type="ORF">SAMN04490188_0209</name>
</gene>
<name>A0ABY0Y3C9_9PSED</name>
<dbReference type="EMBL" id="FNTT01000001">
    <property type="protein sequence ID" value="SEC87172.1"/>
    <property type="molecule type" value="Genomic_DNA"/>
</dbReference>
<evidence type="ECO:0000313" key="1">
    <source>
        <dbReference type="EMBL" id="SEC87172.1"/>
    </source>
</evidence>
<sequence>MASFIVFNVQLLPADTTKIREVGIVGYKRLLDGLHNLTVDAFKKKQIDTISYSLLNDAYMAPRSTITTDDHAYGEWLKYNLGEDIEDLYSNTKLFTATKGTFPIANRHSFDYVFDFQTHRLAIQEVSGKLPSPDVCINIFESIFGKIADTLFPNHILKINLISDPTKLEQIFNTAAGYKSVKTTLTFPNGHRLGSQLQELKDNNVHHLKV</sequence>
<protein>
    <submittedName>
        <fullName evidence="1">Uncharacterized protein</fullName>
    </submittedName>
</protein>
<accession>A0ABY0Y3C9</accession>
<organism evidence="1 2">
    <name type="scientific">Pseudomonas kilonensis</name>
    <dbReference type="NCBI Taxonomy" id="132476"/>
    <lineage>
        <taxon>Bacteria</taxon>
        <taxon>Pseudomonadati</taxon>
        <taxon>Pseudomonadota</taxon>
        <taxon>Gammaproteobacteria</taxon>
        <taxon>Pseudomonadales</taxon>
        <taxon>Pseudomonadaceae</taxon>
        <taxon>Pseudomonas</taxon>
    </lineage>
</organism>
<dbReference type="Proteomes" id="UP000183915">
    <property type="component" value="Unassembled WGS sequence"/>
</dbReference>
<comment type="caution">
    <text evidence="1">The sequence shown here is derived from an EMBL/GenBank/DDBJ whole genome shotgun (WGS) entry which is preliminary data.</text>
</comment>
<reference evidence="1 2" key="1">
    <citation type="submission" date="2016-10" db="EMBL/GenBank/DDBJ databases">
        <authorList>
            <person name="Varghese N."/>
            <person name="Submissions S."/>
        </authorList>
    </citation>
    <scope>NUCLEOTIDE SEQUENCE [LARGE SCALE GENOMIC DNA]</scope>
    <source>
        <strain evidence="1 2">BS3780</strain>
    </source>
</reference>
<keyword evidence="2" id="KW-1185">Reference proteome</keyword>
<proteinExistence type="predicted"/>
<dbReference type="RefSeq" id="WP_053185136.1">
    <property type="nucleotide sequence ID" value="NZ_FNTT01000001.1"/>
</dbReference>
<evidence type="ECO:0000313" key="2">
    <source>
        <dbReference type="Proteomes" id="UP000183915"/>
    </source>
</evidence>
<dbReference type="Pfam" id="PF15931">
    <property type="entry name" value="DUF4747"/>
    <property type="match status" value="1"/>
</dbReference>